<gene>
    <name evidence="1" type="ORF">DFH08DRAFT_707752</name>
</gene>
<accession>A0AAD7EK70</accession>
<proteinExistence type="predicted"/>
<evidence type="ECO:0000313" key="1">
    <source>
        <dbReference type="EMBL" id="KAJ7334107.1"/>
    </source>
</evidence>
<keyword evidence="2" id="KW-1185">Reference proteome</keyword>
<dbReference type="Proteomes" id="UP001218218">
    <property type="component" value="Unassembled WGS sequence"/>
</dbReference>
<dbReference type="Gene3D" id="3.40.1410.10">
    <property type="entry name" value="Chorismate lyase-like"/>
    <property type="match status" value="1"/>
</dbReference>
<reference evidence="1" key="1">
    <citation type="submission" date="2023-03" db="EMBL/GenBank/DDBJ databases">
        <title>Massive genome expansion in bonnet fungi (Mycena s.s.) driven by repeated elements and novel gene families across ecological guilds.</title>
        <authorList>
            <consortium name="Lawrence Berkeley National Laboratory"/>
            <person name="Harder C.B."/>
            <person name="Miyauchi S."/>
            <person name="Viragh M."/>
            <person name="Kuo A."/>
            <person name="Thoen E."/>
            <person name="Andreopoulos B."/>
            <person name="Lu D."/>
            <person name="Skrede I."/>
            <person name="Drula E."/>
            <person name="Henrissat B."/>
            <person name="Morin E."/>
            <person name="Kohler A."/>
            <person name="Barry K."/>
            <person name="LaButti K."/>
            <person name="Morin E."/>
            <person name="Salamov A."/>
            <person name="Lipzen A."/>
            <person name="Mereny Z."/>
            <person name="Hegedus B."/>
            <person name="Baldrian P."/>
            <person name="Stursova M."/>
            <person name="Weitz H."/>
            <person name="Taylor A."/>
            <person name="Grigoriev I.V."/>
            <person name="Nagy L.G."/>
            <person name="Martin F."/>
            <person name="Kauserud H."/>
        </authorList>
    </citation>
    <scope>NUCLEOTIDE SEQUENCE</scope>
    <source>
        <strain evidence="1">CBHHK002</strain>
    </source>
</reference>
<dbReference type="EMBL" id="JARIHO010000033">
    <property type="protein sequence ID" value="KAJ7334107.1"/>
    <property type="molecule type" value="Genomic_DNA"/>
</dbReference>
<dbReference type="SUPFAM" id="SSF64288">
    <property type="entry name" value="Chorismate lyase-like"/>
    <property type="match status" value="1"/>
</dbReference>
<comment type="caution">
    <text evidence="1">The sequence shown here is derived from an EMBL/GenBank/DDBJ whole genome shotgun (WGS) entry which is preliminary data.</text>
</comment>
<sequence length="244" mass="27091">MAPFYTFSPKTTTISFSWPKEITGLERIALSAQGDLQRILSAFFARPISLALTYSHTFTRRSDGGLDPLILPNPAAIASASPESPIVQNRQVHLQCSGKIVCTATSTVKISSTRCAQLFLEEKYGIGQLFSKLGATPTFELLEVGVRGQNDANLIEKGFGRPQLWRKYKLSVPEIECEILEVFASREMFVQGESWLDGQRRQQLVIPSRTPTNKLLLLAFLSLLIFELYAYMSGSSRCLYVGSA</sequence>
<protein>
    <submittedName>
        <fullName evidence="1">Uncharacterized protein</fullName>
    </submittedName>
</protein>
<dbReference type="AlphaFoldDB" id="A0AAD7EK70"/>
<dbReference type="InterPro" id="IPR028978">
    <property type="entry name" value="Chorismate_lyase_/UTRA_dom_sf"/>
</dbReference>
<name>A0AAD7EK70_9AGAR</name>
<evidence type="ECO:0000313" key="2">
    <source>
        <dbReference type="Proteomes" id="UP001218218"/>
    </source>
</evidence>
<organism evidence="1 2">
    <name type="scientific">Mycena albidolilacea</name>
    <dbReference type="NCBI Taxonomy" id="1033008"/>
    <lineage>
        <taxon>Eukaryota</taxon>
        <taxon>Fungi</taxon>
        <taxon>Dikarya</taxon>
        <taxon>Basidiomycota</taxon>
        <taxon>Agaricomycotina</taxon>
        <taxon>Agaricomycetes</taxon>
        <taxon>Agaricomycetidae</taxon>
        <taxon>Agaricales</taxon>
        <taxon>Marasmiineae</taxon>
        <taxon>Mycenaceae</taxon>
        <taxon>Mycena</taxon>
    </lineage>
</organism>